<accession>M5EFA9</accession>
<evidence type="ECO:0000313" key="1">
    <source>
        <dbReference type="EMBL" id="CCV02955.1"/>
    </source>
</evidence>
<dbReference type="EMBL" id="CAUM01000001">
    <property type="protein sequence ID" value="CCV02955.1"/>
    <property type="molecule type" value="Genomic_DNA"/>
</dbReference>
<evidence type="ECO:0000313" key="2">
    <source>
        <dbReference type="Proteomes" id="UP000012062"/>
    </source>
</evidence>
<reference evidence="1 2" key="1">
    <citation type="submission" date="2013-02" db="EMBL/GenBank/DDBJ databases">
        <authorList>
            <person name="Genoscope - CEA"/>
        </authorList>
    </citation>
    <scope>NUCLEOTIDE SEQUENCE [LARGE SCALE GENOMIC DNA]</scope>
    <source>
        <strain evidence="1 2">STM 2683</strain>
    </source>
</reference>
<sequence length="22" mass="2516">MMNCKELKTVWLAIDSGRLLGH</sequence>
<comment type="caution">
    <text evidence="1">The sequence shown here is derived from an EMBL/GenBank/DDBJ whole genome shotgun (WGS) entry which is preliminary data.</text>
</comment>
<dbReference type="AlphaFoldDB" id="M5EFA9"/>
<dbReference type="Proteomes" id="UP000012062">
    <property type="component" value="Unassembled WGS sequence"/>
</dbReference>
<gene>
    <name evidence="1" type="ORF">MESS2_10051</name>
</gene>
<keyword evidence="2" id="KW-1185">Reference proteome</keyword>
<organism evidence="1 2">
    <name type="scientific">Mesorhizobium metallidurans STM 2683</name>
    <dbReference type="NCBI Taxonomy" id="1297569"/>
    <lineage>
        <taxon>Bacteria</taxon>
        <taxon>Pseudomonadati</taxon>
        <taxon>Pseudomonadota</taxon>
        <taxon>Alphaproteobacteria</taxon>
        <taxon>Hyphomicrobiales</taxon>
        <taxon>Phyllobacteriaceae</taxon>
        <taxon>Mesorhizobium</taxon>
    </lineage>
</organism>
<proteinExistence type="predicted"/>
<name>M5EFA9_9HYPH</name>
<protein>
    <submittedName>
        <fullName evidence="1">Uncharacterized protein</fullName>
    </submittedName>
</protein>